<dbReference type="Gene3D" id="3.40.630.30">
    <property type="match status" value="1"/>
</dbReference>
<keyword evidence="5" id="KW-1185">Reference proteome</keyword>
<evidence type="ECO:0000256" key="2">
    <source>
        <dbReference type="ARBA" id="ARBA00023315"/>
    </source>
</evidence>
<dbReference type="EMBL" id="AONB01000001">
    <property type="protein sequence ID" value="EXJ12775.1"/>
    <property type="molecule type" value="Genomic_DNA"/>
</dbReference>
<dbReference type="InterPro" id="IPR016181">
    <property type="entry name" value="Acyl_CoA_acyltransferase"/>
</dbReference>
<dbReference type="PANTHER" id="PTHR43877">
    <property type="entry name" value="AMINOALKYLPHOSPHONATE N-ACETYLTRANSFERASE-RELATED-RELATED"/>
    <property type="match status" value="1"/>
</dbReference>
<dbReference type="GO" id="GO:0016747">
    <property type="term" value="F:acyltransferase activity, transferring groups other than amino-acyl groups"/>
    <property type="evidence" value="ECO:0007669"/>
    <property type="project" value="InterPro"/>
</dbReference>
<dbReference type="SUPFAM" id="SSF55729">
    <property type="entry name" value="Acyl-CoA N-acyltransferases (Nat)"/>
    <property type="match status" value="1"/>
</dbReference>
<keyword evidence="1 4" id="KW-0808">Transferase</keyword>
<sequence length="160" mass="18106">MLHIIKADYDNTLHSGFIVELMNDYAQDEMGGGEALTDFVKENLVSEMRKRPHLHTFIALESSCAIGLINLVEGFSTFSAKPLLNIHDVIVKGGYRGQGVSRRLFEAADEFARGMGCCKLTLEVLEKNEAAQRAYRAFGYEPYRLDDQFGIAQFWHKKLQ</sequence>
<name>W9VQQ2_9GAMM</name>
<dbReference type="PANTHER" id="PTHR43877:SF2">
    <property type="entry name" value="AMINOALKYLPHOSPHONATE N-ACETYLTRANSFERASE-RELATED"/>
    <property type="match status" value="1"/>
</dbReference>
<comment type="caution">
    <text evidence="4">The sequence shown here is derived from an EMBL/GenBank/DDBJ whole genome shotgun (WGS) entry which is preliminary data.</text>
</comment>
<dbReference type="InterPro" id="IPR000182">
    <property type="entry name" value="GNAT_dom"/>
</dbReference>
<dbReference type="AlphaFoldDB" id="W9VQQ2"/>
<dbReference type="STRING" id="1229521.D791_00116"/>
<dbReference type="PROSITE" id="PS51186">
    <property type="entry name" value="GNAT"/>
    <property type="match status" value="1"/>
</dbReference>
<evidence type="ECO:0000313" key="5">
    <source>
        <dbReference type="Proteomes" id="UP000019464"/>
    </source>
</evidence>
<evidence type="ECO:0000313" key="4">
    <source>
        <dbReference type="EMBL" id="EXJ12775.1"/>
    </source>
</evidence>
<accession>W9VQQ2</accession>
<dbReference type="CDD" id="cd04301">
    <property type="entry name" value="NAT_SF"/>
    <property type="match status" value="1"/>
</dbReference>
<dbReference type="RefSeq" id="WP_036506457.1">
    <property type="nucleotide sequence ID" value="NZ_AONB01000001.1"/>
</dbReference>
<proteinExistence type="predicted"/>
<organism evidence="4 5">
    <name type="scientific">Nitrincola nitratireducens</name>
    <dbReference type="NCBI Taxonomy" id="1229521"/>
    <lineage>
        <taxon>Bacteria</taxon>
        <taxon>Pseudomonadati</taxon>
        <taxon>Pseudomonadota</taxon>
        <taxon>Gammaproteobacteria</taxon>
        <taxon>Oceanospirillales</taxon>
        <taxon>Oceanospirillaceae</taxon>
        <taxon>Nitrincola</taxon>
    </lineage>
</organism>
<keyword evidence="2" id="KW-0012">Acyltransferase</keyword>
<evidence type="ECO:0000256" key="1">
    <source>
        <dbReference type="ARBA" id="ARBA00022679"/>
    </source>
</evidence>
<protein>
    <submittedName>
        <fullName evidence="4">Putative acetyltransferase</fullName>
    </submittedName>
</protein>
<dbReference type="OrthoDB" id="9799601at2"/>
<reference evidence="4 5" key="2">
    <citation type="journal article" date="2015" name="Syst. Appl. Microbiol.">
        <title>Nitrincola nitratireducens sp. nov. isolated from a haloalkaline crater lake.</title>
        <authorList>
            <person name="Singh A."/>
            <person name="Vaidya B."/>
            <person name="Tanuku N.R."/>
            <person name="Pinnaka A.K."/>
        </authorList>
    </citation>
    <scope>NUCLEOTIDE SEQUENCE [LARGE SCALE GENOMIC DNA]</scope>
    <source>
        <strain evidence="4 5">AK23</strain>
    </source>
</reference>
<dbReference type="InterPro" id="IPR050832">
    <property type="entry name" value="Bact_Acetyltransf"/>
</dbReference>
<gene>
    <name evidence="4" type="ORF">D791_00116</name>
</gene>
<reference evidence="5" key="1">
    <citation type="submission" date="2012-11" db="EMBL/GenBank/DDBJ databases">
        <authorList>
            <person name="Singh A."/>
            <person name="Pinnaka A.K."/>
            <person name="Vaidya B."/>
        </authorList>
    </citation>
    <scope>NUCLEOTIDE SEQUENCE [LARGE SCALE GENOMIC DNA]</scope>
    <source>
        <strain evidence="5">AK23</strain>
    </source>
</reference>
<dbReference type="Proteomes" id="UP000019464">
    <property type="component" value="Unassembled WGS sequence"/>
</dbReference>
<dbReference type="Pfam" id="PF00583">
    <property type="entry name" value="Acetyltransf_1"/>
    <property type="match status" value="1"/>
</dbReference>
<feature type="domain" description="N-acetyltransferase" evidence="3">
    <location>
        <begin position="17"/>
        <end position="160"/>
    </location>
</feature>
<evidence type="ECO:0000259" key="3">
    <source>
        <dbReference type="PROSITE" id="PS51186"/>
    </source>
</evidence>